<dbReference type="Proteomes" id="UP000216147">
    <property type="component" value="Unassembled WGS sequence"/>
</dbReference>
<dbReference type="AlphaFoldDB" id="A0A258HHF3"/>
<dbReference type="Pfam" id="PF00263">
    <property type="entry name" value="Secretin"/>
    <property type="match status" value="1"/>
</dbReference>
<dbReference type="GO" id="GO:0009306">
    <property type="term" value="P:protein secretion"/>
    <property type="evidence" value="ECO:0007669"/>
    <property type="project" value="InterPro"/>
</dbReference>
<evidence type="ECO:0000313" key="10">
    <source>
        <dbReference type="Proteomes" id="UP000216147"/>
    </source>
</evidence>
<dbReference type="GO" id="GO:0015627">
    <property type="term" value="C:type II protein secretion system complex"/>
    <property type="evidence" value="ECO:0007669"/>
    <property type="project" value="TreeGrafter"/>
</dbReference>
<evidence type="ECO:0000259" key="8">
    <source>
        <dbReference type="Pfam" id="PF03958"/>
    </source>
</evidence>
<dbReference type="PRINTS" id="PR00811">
    <property type="entry name" value="BCTERIALGSPD"/>
</dbReference>
<evidence type="ECO:0000259" key="7">
    <source>
        <dbReference type="Pfam" id="PF00263"/>
    </source>
</evidence>
<dbReference type="Gene3D" id="3.30.1370.120">
    <property type="match status" value="2"/>
</dbReference>
<feature type="domain" description="Type II/III secretion system secretin-like" evidence="7">
    <location>
        <begin position="511"/>
        <end position="679"/>
    </location>
</feature>
<feature type="domain" description="NolW-like" evidence="8">
    <location>
        <begin position="204"/>
        <end position="265"/>
    </location>
</feature>
<sequence length="755" mass="79346">MSMLDASTAAHETGRSWRSRVLLTVCIAPLLLTAGCAAFPTLEAPIARNGVDLETGQPLPGDAAAERRRNDPETLLIPRPAMAVQARQPATDAQIAALIPEGTVDAALTPQPIPQFVATVFGNLLNLPYSVGPDVAGRTDLISGGTGGTISRRDMFRLTQIALRQYGIEVYIEGGSVTIGSSSSSTATADISRGRITGPGGRIVQLFPVRTIEVNALQSLLTDLYPELSGARITIDQLSNTLIISGQSRDVAAVTQALRDLDQPRFAGSEVLRVEPIYWAADALATSLEQVLVTEGFVVSRQSAARRSIVILSFQSANQVLIFTDDSEVLARVRYWVQELDRPAAMGDRLTTFVYNVRNTDAQSLGQLAAGQSPTMATAQPPVGVPGEAPAMQGGGQATVAAPGAAGQFGAGRLIVDPTGNRILFTGTATDYAQLHSLLQALDTPAPQVVIEVIIAEVTLDDSTRLGVELFGSATRGDGVWNGGTEGGLGIGADGASFTFVGPNLRAEINALASNNKVNILSRPRLVTRSGGQARFQVGTDVPIITSQRATDTVTSPGSTDILQSVQYRQTGVILEIEPIVYGDRVDISISQEISEVGDPPNSAIASPTILNRSLTTQIALGDGWTGVLGGLISNTYSKANTGIPFLKDVPVVGSLFQTNTVSGARTELLILLTPTIVRTNDEMGDLVDRYAADMNAAYRTGRGYSYTLTPFSFRGSPGVGLDLPRPGAQSDRLAPPPPPGDAPAVAEPLPSPQP</sequence>
<feature type="region of interest" description="Disordered" evidence="6">
    <location>
        <begin position="720"/>
        <end position="755"/>
    </location>
</feature>
<evidence type="ECO:0000256" key="3">
    <source>
        <dbReference type="ARBA" id="ARBA00023136"/>
    </source>
</evidence>
<comment type="caution">
    <text evidence="9">The sequence shown here is derived from an EMBL/GenBank/DDBJ whole genome shotgun (WGS) entry which is preliminary data.</text>
</comment>
<gene>
    <name evidence="9" type="ORF">B7Y86_10455</name>
</gene>
<keyword evidence="5" id="KW-0813">Transport</keyword>
<protein>
    <submittedName>
        <fullName evidence="9">Uncharacterized protein</fullName>
    </submittedName>
</protein>
<dbReference type="GO" id="GO:0009279">
    <property type="term" value="C:cell outer membrane"/>
    <property type="evidence" value="ECO:0007669"/>
    <property type="project" value="UniProtKB-SubCell"/>
</dbReference>
<evidence type="ECO:0000256" key="2">
    <source>
        <dbReference type="ARBA" id="ARBA00022729"/>
    </source>
</evidence>
<evidence type="ECO:0000256" key="4">
    <source>
        <dbReference type="RuleBase" id="RU004003"/>
    </source>
</evidence>
<dbReference type="InterPro" id="IPR004846">
    <property type="entry name" value="T2SS/T3SS_dom"/>
</dbReference>
<dbReference type="Pfam" id="PF03958">
    <property type="entry name" value="Secretin_N"/>
    <property type="match status" value="1"/>
</dbReference>
<accession>A0A258HHF3</accession>
<keyword evidence="3" id="KW-0472">Membrane</keyword>
<dbReference type="EMBL" id="NCEQ01000008">
    <property type="protein sequence ID" value="OYX56356.1"/>
    <property type="molecule type" value="Genomic_DNA"/>
</dbReference>
<dbReference type="PANTHER" id="PTHR30332">
    <property type="entry name" value="PROBABLE GENERAL SECRETION PATHWAY PROTEIN D"/>
    <property type="match status" value="1"/>
</dbReference>
<dbReference type="PRINTS" id="PR01032">
    <property type="entry name" value="PHAGEIV"/>
</dbReference>
<evidence type="ECO:0000256" key="6">
    <source>
        <dbReference type="SAM" id="MobiDB-lite"/>
    </source>
</evidence>
<organism evidence="9 10">
    <name type="scientific">Brevundimonas subvibrioides</name>
    <dbReference type="NCBI Taxonomy" id="74313"/>
    <lineage>
        <taxon>Bacteria</taxon>
        <taxon>Pseudomonadati</taxon>
        <taxon>Pseudomonadota</taxon>
        <taxon>Alphaproteobacteria</taxon>
        <taxon>Caulobacterales</taxon>
        <taxon>Caulobacteraceae</taxon>
        <taxon>Brevundimonas</taxon>
    </lineage>
</organism>
<dbReference type="InterPro" id="IPR005644">
    <property type="entry name" value="NolW-like"/>
</dbReference>
<comment type="subcellular location">
    <subcellularLocation>
        <location evidence="5">Cell outer membrane</location>
    </subcellularLocation>
    <subcellularLocation>
        <location evidence="1">Membrane</location>
    </subcellularLocation>
</comment>
<dbReference type="InterPro" id="IPR001775">
    <property type="entry name" value="GspD/PilQ"/>
</dbReference>
<dbReference type="PANTHER" id="PTHR30332:SF25">
    <property type="entry name" value="SECRETIN XPSD"/>
    <property type="match status" value="1"/>
</dbReference>
<reference evidence="9 10" key="1">
    <citation type="submission" date="2017-03" db="EMBL/GenBank/DDBJ databases">
        <title>Lifting the veil on microbial sulfur biogeochemistry in mining wastewaters.</title>
        <authorList>
            <person name="Kantor R.S."/>
            <person name="Colenbrander Nelson T."/>
            <person name="Marshall S."/>
            <person name="Bennett D."/>
            <person name="Apte S."/>
            <person name="Camacho D."/>
            <person name="Thomas B.C."/>
            <person name="Warren L.A."/>
            <person name="Banfield J.F."/>
        </authorList>
    </citation>
    <scope>NUCLEOTIDE SEQUENCE [LARGE SCALE GENOMIC DNA]</scope>
    <source>
        <strain evidence="9">32-68-21</strain>
    </source>
</reference>
<name>A0A258HHF3_9CAUL</name>
<keyword evidence="2" id="KW-0732">Signal</keyword>
<comment type="similarity">
    <text evidence="4">Belongs to the bacterial secretin family.</text>
</comment>
<dbReference type="InterPro" id="IPR050810">
    <property type="entry name" value="Bact_Secretion_Sys_Channel"/>
</dbReference>
<dbReference type="InterPro" id="IPR038591">
    <property type="entry name" value="NolW-like_sf"/>
</dbReference>
<evidence type="ECO:0000313" key="9">
    <source>
        <dbReference type="EMBL" id="OYX56356.1"/>
    </source>
</evidence>
<feature type="region of interest" description="Disordered" evidence="6">
    <location>
        <begin position="51"/>
        <end position="71"/>
    </location>
</feature>
<evidence type="ECO:0000256" key="1">
    <source>
        <dbReference type="ARBA" id="ARBA00004370"/>
    </source>
</evidence>
<evidence type="ECO:0000256" key="5">
    <source>
        <dbReference type="RuleBase" id="RU004004"/>
    </source>
</evidence>
<proteinExistence type="inferred from homology"/>